<dbReference type="PANTHER" id="PTHR46082">
    <property type="entry name" value="ATP/GTP-BINDING PROTEIN-RELATED"/>
    <property type="match status" value="1"/>
</dbReference>
<dbReference type="PROSITE" id="PS50005">
    <property type="entry name" value="TPR"/>
    <property type="match status" value="3"/>
</dbReference>
<protein>
    <submittedName>
        <fullName evidence="3">Related to ankyrin 3</fullName>
    </submittedName>
</protein>
<feature type="repeat" description="TPR" evidence="1">
    <location>
        <begin position="935"/>
        <end position="968"/>
    </location>
</feature>
<dbReference type="GO" id="GO:0003824">
    <property type="term" value="F:catalytic activity"/>
    <property type="evidence" value="ECO:0007669"/>
    <property type="project" value="InterPro"/>
</dbReference>
<evidence type="ECO:0000256" key="1">
    <source>
        <dbReference type="PROSITE-ProRule" id="PRU00339"/>
    </source>
</evidence>
<feature type="repeat" description="TPR" evidence="1">
    <location>
        <begin position="809"/>
        <end position="842"/>
    </location>
</feature>
<dbReference type="SMART" id="SM00028">
    <property type="entry name" value="TPR"/>
    <property type="match status" value="4"/>
</dbReference>
<dbReference type="PROSITE" id="PS50293">
    <property type="entry name" value="TPR_REGION"/>
    <property type="match status" value="1"/>
</dbReference>
<dbReference type="Proteomes" id="UP001187682">
    <property type="component" value="Unassembled WGS sequence"/>
</dbReference>
<dbReference type="InterPro" id="IPR019734">
    <property type="entry name" value="TPR_rpt"/>
</dbReference>
<reference evidence="3" key="1">
    <citation type="submission" date="2018-03" db="EMBL/GenBank/DDBJ databases">
        <authorList>
            <person name="Guldener U."/>
        </authorList>
    </citation>
    <scope>NUCLEOTIDE SEQUENCE</scope>
</reference>
<dbReference type="GO" id="GO:0009116">
    <property type="term" value="P:nucleoside metabolic process"/>
    <property type="evidence" value="ECO:0007669"/>
    <property type="project" value="InterPro"/>
</dbReference>
<dbReference type="InterPro" id="IPR053137">
    <property type="entry name" value="NLR-like"/>
</dbReference>
<dbReference type="InterPro" id="IPR011990">
    <property type="entry name" value="TPR-like_helical_dom_sf"/>
</dbReference>
<dbReference type="SUPFAM" id="SSF52540">
    <property type="entry name" value="P-loop containing nucleoside triphosphate hydrolases"/>
    <property type="match status" value="1"/>
</dbReference>
<keyword evidence="1" id="KW-0802">TPR repeat</keyword>
<dbReference type="Gene3D" id="3.40.50.300">
    <property type="entry name" value="P-loop containing nucleotide triphosphate hydrolases"/>
    <property type="match status" value="1"/>
</dbReference>
<evidence type="ECO:0000256" key="2">
    <source>
        <dbReference type="SAM" id="MobiDB-lite"/>
    </source>
</evidence>
<dbReference type="AlphaFoldDB" id="A0AAE8N1W1"/>
<dbReference type="InterPro" id="IPR035994">
    <property type="entry name" value="Nucleoside_phosphorylase_sf"/>
</dbReference>
<evidence type="ECO:0000313" key="3">
    <source>
        <dbReference type="EMBL" id="SPO04432.1"/>
    </source>
</evidence>
<dbReference type="InterPro" id="IPR027417">
    <property type="entry name" value="P-loop_NTPase"/>
</dbReference>
<dbReference type="Pfam" id="PF13374">
    <property type="entry name" value="TPR_10"/>
    <property type="match status" value="1"/>
</dbReference>
<dbReference type="SUPFAM" id="SSF53167">
    <property type="entry name" value="Purine and uridine phosphorylases"/>
    <property type="match status" value="1"/>
</dbReference>
<keyword evidence="4" id="KW-1185">Reference proteome</keyword>
<proteinExistence type="predicted"/>
<feature type="repeat" description="TPR" evidence="1">
    <location>
        <begin position="893"/>
        <end position="926"/>
    </location>
</feature>
<evidence type="ECO:0000313" key="4">
    <source>
        <dbReference type="Proteomes" id="UP001187682"/>
    </source>
</evidence>
<comment type="caution">
    <text evidence="3">The sequence shown here is derived from an EMBL/GenBank/DDBJ whole genome shotgun (WGS) entry which is preliminary data.</text>
</comment>
<organism evidence="3 4">
    <name type="scientific">Cephalotrichum gorgonifer</name>
    <dbReference type="NCBI Taxonomy" id="2041049"/>
    <lineage>
        <taxon>Eukaryota</taxon>
        <taxon>Fungi</taxon>
        <taxon>Dikarya</taxon>
        <taxon>Ascomycota</taxon>
        <taxon>Pezizomycotina</taxon>
        <taxon>Sordariomycetes</taxon>
        <taxon>Hypocreomycetidae</taxon>
        <taxon>Microascales</taxon>
        <taxon>Microascaceae</taxon>
        <taxon>Cephalotrichum</taxon>
    </lineage>
</organism>
<dbReference type="PANTHER" id="PTHR46082:SF6">
    <property type="entry name" value="AAA+ ATPASE DOMAIN-CONTAINING PROTEIN-RELATED"/>
    <property type="match status" value="1"/>
</dbReference>
<dbReference type="EMBL" id="ONZQ02000010">
    <property type="protein sequence ID" value="SPO04432.1"/>
    <property type="molecule type" value="Genomic_DNA"/>
</dbReference>
<accession>A0AAE8N1W1</accession>
<sequence length="1058" mass="117393">MAPDASSITVGWIAPMPLELTPAVGLLEQHVIKAIPGDDNQYHVGKIGVHWVAMAVCPTIGTHPAASVFANMRRSFPNIKHVLVVGIAGGMPSYGPTSAEQEQEQIVLGDVVVSYPRGSEGGVTHYEFGAWEGRHLLSHSGHMLHPSSALLTAVNLLRAGHMREPGTKIPQFLRELRSGLTEEEQPQFNDAGLDRDYLFPDHYPHPDHPEGEVTLCRGVCDFNQAKRRTDRGSKATREQDLPRIHYGTIGSANTLVISSEKRNDLYQKHGAICFEMEAAGVMSDYQALAIRGICDYADSHKNKRWQKYAAATAAAYAKELLLLVPPSILSNPPSHDSASFKTLFRLDGVPVSSNFVDRPSDSAAIEKSLLPHRSPNRKIFVLHGLGGVGKTQLAIDFARRHKSKFTSVFWLDGRSEDRLRASLAGCASRIPGLSCHHNEAQSKDDIDVAVAQVMDWLAHPENTDWLLIFDNVDQDYEQGGGTGTYDPRRYLPGDHGSILVTTRLLRLAQLGDSRKLVKVDLALGRAILERWYGGDLGPECDPLLELLDGLPLALAQAASYIREMGIDIATYMEIYNKQWNELMSARGESGQPLSDYEQGSIATTWAVSFREIESRSSDASNLLRLWACLDNKGMWHGLLAEAAANEPTEDPLPGWVKDMGRKIIRFLEAIGLLLRYSMIEIQEGLKDTYSMHPVVHRWVSYLDDDQRKDKSARLALMIVALSVPSEDTRRYWILQRKLLPHAERSAGWIRKVYTNALYTGDQRALLSIYSLGDLYGNQGRFRDAQEMYELAVEGMEKAFGYDHSLSMNVGNIHNLGLLYLEQGKLQDAEDMFNRVLKFQEKEFGHDHESTLGTAGNLALTYCFQGKLKEAEEIQGRVLGGFEKALGHDHASTLRAAHGLGIIYQKLGKLEEAKKMFERALEGMEKVLGHDHTSTLRTVHNLGVFYSNQGKSKEAEEMFERALDGHLKALGPDHPSSIRAIRHMERLRRTQGGSKSTTEETKKRKRPGDEQLESAESSNLAAQGDRTSQPSRGAVGSVSSRPYVNGTAGTSAARRSRNS</sequence>
<name>A0AAE8N1W1_9PEZI</name>
<gene>
    <name evidence="3" type="ORF">DNG_07117</name>
</gene>
<dbReference type="Pfam" id="PF13424">
    <property type="entry name" value="TPR_12"/>
    <property type="match status" value="2"/>
</dbReference>
<feature type="compositionally biased region" description="Polar residues" evidence="2">
    <location>
        <begin position="1013"/>
        <end position="1049"/>
    </location>
</feature>
<dbReference type="SUPFAM" id="SSF48452">
    <property type="entry name" value="TPR-like"/>
    <property type="match status" value="1"/>
</dbReference>
<feature type="region of interest" description="Disordered" evidence="2">
    <location>
        <begin position="984"/>
        <end position="1058"/>
    </location>
</feature>
<dbReference type="Gene3D" id="1.25.40.10">
    <property type="entry name" value="Tetratricopeptide repeat domain"/>
    <property type="match status" value="2"/>
</dbReference>
<dbReference type="Gene3D" id="3.40.50.1580">
    <property type="entry name" value="Nucleoside phosphorylase domain"/>
    <property type="match status" value="1"/>
</dbReference>